<accession>A0A0V0YSC6</accession>
<gene>
    <name evidence="1" type="ORF">T12_14942</name>
</gene>
<name>A0A0V0YSC6_9BILA</name>
<keyword evidence="2" id="KW-1185">Reference proteome</keyword>
<evidence type="ECO:0000313" key="1">
    <source>
        <dbReference type="EMBL" id="KRY02698.1"/>
    </source>
</evidence>
<organism evidence="1 2">
    <name type="scientific">Trichinella patagoniensis</name>
    <dbReference type="NCBI Taxonomy" id="990121"/>
    <lineage>
        <taxon>Eukaryota</taxon>
        <taxon>Metazoa</taxon>
        <taxon>Ecdysozoa</taxon>
        <taxon>Nematoda</taxon>
        <taxon>Enoplea</taxon>
        <taxon>Dorylaimia</taxon>
        <taxon>Trichinellida</taxon>
        <taxon>Trichinellidae</taxon>
        <taxon>Trichinella</taxon>
    </lineage>
</organism>
<dbReference type="EMBL" id="JYDQ01003551">
    <property type="protein sequence ID" value="KRY02698.1"/>
    <property type="molecule type" value="Genomic_DNA"/>
</dbReference>
<dbReference type="Proteomes" id="UP000054783">
    <property type="component" value="Unassembled WGS sequence"/>
</dbReference>
<evidence type="ECO:0000313" key="2">
    <source>
        <dbReference type="Proteomes" id="UP000054783"/>
    </source>
</evidence>
<sequence>MCIKSSTCYFSTDLSHLIDQKQSYQGILCCS</sequence>
<reference evidence="1 2" key="1">
    <citation type="submission" date="2015-01" db="EMBL/GenBank/DDBJ databases">
        <title>Evolution of Trichinella species and genotypes.</title>
        <authorList>
            <person name="Korhonen P.K."/>
            <person name="Edoardo P."/>
            <person name="Giuseppe L.R."/>
            <person name="Gasser R.B."/>
        </authorList>
    </citation>
    <scope>NUCLEOTIDE SEQUENCE [LARGE SCALE GENOMIC DNA]</scope>
    <source>
        <strain evidence="1">ISS2496</strain>
    </source>
</reference>
<protein>
    <submittedName>
        <fullName evidence="1">Uncharacterized protein</fullName>
    </submittedName>
</protein>
<dbReference type="AlphaFoldDB" id="A0A0V0YSC6"/>
<proteinExistence type="predicted"/>
<comment type="caution">
    <text evidence="1">The sequence shown here is derived from an EMBL/GenBank/DDBJ whole genome shotgun (WGS) entry which is preliminary data.</text>
</comment>